<gene>
    <name evidence="1" type="ORF">EVAR_20800_1</name>
</gene>
<evidence type="ECO:0000313" key="1">
    <source>
        <dbReference type="EMBL" id="GBP24476.1"/>
    </source>
</evidence>
<accession>A0A4C1UEV6</accession>
<dbReference type="Proteomes" id="UP000299102">
    <property type="component" value="Unassembled WGS sequence"/>
</dbReference>
<keyword evidence="2" id="KW-1185">Reference proteome</keyword>
<name>A0A4C1UEV6_EUMVA</name>
<reference evidence="1 2" key="1">
    <citation type="journal article" date="2019" name="Commun. Biol.">
        <title>The bagworm genome reveals a unique fibroin gene that provides high tensile strength.</title>
        <authorList>
            <person name="Kono N."/>
            <person name="Nakamura H."/>
            <person name="Ohtoshi R."/>
            <person name="Tomita M."/>
            <person name="Numata K."/>
            <person name="Arakawa K."/>
        </authorList>
    </citation>
    <scope>NUCLEOTIDE SEQUENCE [LARGE SCALE GENOMIC DNA]</scope>
</reference>
<dbReference type="EMBL" id="BGZK01000162">
    <property type="protein sequence ID" value="GBP24476.1"/>
    <property type="molecule type" value="Genomic_DNA"/>
</dbReference>
<evidence type="ECO:0000313" key="2">
    <source>
        <dbReference type="Proteomes" id="UP000299102"/>
    </source>
</evidence>
<protein>
    <submittedName>
        <fullName evidence="1">Uncharacterized protein</fullName>
    </submittedName>
</protein>
<organism evidence="1 2">
    <name type="scientific">Eumeta variegata</name>
    <name type="common">Bagworm moth</name>
    <name type="synonym">Eumeta japonica</name>
    <dbReference type="NCBI Taxonomy" id="151549"/>
    <lineage>
        <taxon>Eukaryota</taxon>
        <taxon>Metazoa</taxon>
        <taxon>Ecdysozoa</taxon>
        <taxon>Arthropoda</taxon>
        <taxon>Hexapoda</taxon>
        <taxon>Insecta</taxon>
        <taxon>Pterygota</taxon>
        <taxon>Neoptera</taxon>
        <taxon>Endopterygota</taxon>
        <taxon>Lepidoptera</taxon>
        <taxon>Glossata</taxon>
        <taxon>Ditrysia</taxon>
        <taxon>Tineoidea</taxon>
        <taxon>Psychidae</taxon>
        <taxon>Oiketicinae</taxon>
        <taxon>Eumeta</taxon>
    </lineage>
</organism>
<comment type="caution">
    <text evidence="1">The sequence shown here is derived from an EMBL/GenBank/DDBJ whole genome shotgun (WGS) entry which is preliminary data.</text>
</comment>
<dbReference type="AlphaFoldDB" id="A0A4C1UEV6"/>
<proteinExistence type="predicted"/>
<sequence length="84" mass="9642">MHKMELGDSVYAAERIMKKRIRKRRWFSGQERRRLDSEGAATGELANEALRQILIKLGQRGALRARAPQTEIKRLTEGYASEGE</sequence>